<evidence type="ECO:0000259" key="4">
    <source>
        <dbReference type="PROSITE" id="PS50110"/>
    </source>
</evidence>
<proteinExistence type="predicted"/>
<dbReference type="PANTHER" id="PTHR44591">
    <property type="entry name" value="STRESS RESPONSE REGULATOR PROTEIN 1"/>
    <property type="match status" value="1"/>
</dbReference>
<dbReference type="PROSITE" id="PS50110">
    <property type="entry name" value="RESPONSE_REGULATORY"/>
    <property type="match status" value="1"/>
</dbReference>
<feature type="domain" description="Response regulatory" evidence="4">
    <location>
        <begin position="4"/>
        <end position="119"/>
    </location>
</feature>
<dbReference type="SUPFAM" id="SSF103039">
    <property type="entry name" value="CheC-like"/>
    <property type="match status" value="1"/>
</dbReference>
<dbReference type="InterPro" id="IPR028976">
    <property type="entry name" value="CheC-like_sf"/>
</dbReference>
<dbReference type="CDD" id="cd17910">
    <property type="entry name" value="CheC_ClassII"/>
    <property type="match status" value="1"/>
</dbReference>
<dbReference type="Proteomes" id="UP001201273">
    <property type="component" value="Unassembled WGS sequence"/>
</dbReference>
<keyword evidence="2 3" id="KW-0597">Phosphoprotein</keyword>
<sequence length="356" mass="38796">MSLPVLICDDSALARKQMARSLPDNWNVEITFATHGGEGLEAIKQGQGSVVFLDLNMPVMDGYEVLEAVCKQDLNAMVIVVSGDIQPEAREKVMGFGALDFIKKPVSKEKIADILKKYGVINEADLLPDPTPAAIPEPSVVEAELADDEMTAYAGPKIELPNDARDAYQEVANVAMGQAADLLARLLNVFVLLPIPTVNLLEVSELTMALEAAESTDTISAVCQGYIGAGIAGEALILFHDSSFKDMAGLMNFKGELNEQAEVEVMMDIANILIGAFLKGFAEQLDMSFSQGHPVVLGQHCQISELVNENQARWKQTLAIEINYVIENHNIHCDLLMLFTEDSITTLNNKLTYLLN</sequence>
<evidence type="ECO:0000256" key="2">
    <source>
        <dbReference type="ARBA" id="ARBA00022553"/>
    </source>
</evidence>
<dbReference type="SUPFAM" id="SSF52172">
    <property type="entry name" value="CheY-like"/>
    <property type="match status" value="1"/>
</dbReference>
<keyword evidence="6" id="KW-1185">Reference proteome</keyword>
<keyword evidence="1" id="KW-0145">Chemotaxis</keyword>
<evidence type="ECO:0000313" key="6">
    <source>
        <dbReference type="Proteomes" id="UP001201273"/>
    </source>
</evidence>
<dbReference type="InterPro" id="IPR001789">
    <property type="entry name" value="Sig_transdc_resp-reg_receiver"/>
</dbReference>
<dbReference type="RefSeq" id="WP_233051064.1">
    <property type="nucleotide sequence ID" value="NZ_JAIMJA010000001.1"/>
</dbReference>
<organism evidence="5 6">
    <name type="scientific">Motilimonas cestriensis</name>
    <dbReference type="NCBI Taxonomy" id="2742685"/>
    <lineage>
        <taxon>Bacteria</taxon>
        <taxon>Pseudomonadati</taxon>
        <taxon>Pseudomonadota</taxon>
        <taxon>Gammaproteobacteria</taxon>
        <taxon>Alteromonadales</taxon>
        <taxon>Alteromonadales genera incertae sedis</taxon>
        <taxon>Motilimonas</taxon>
    </lineage>
</organism>
<protein>
    <submittedName>
        <fullName evidence="5">Response regulator</fullName>
    </submittedName>
</protein>
<dbReference type="SMART" id="SM00448">
    <property type="entry name" value="REC"/>
    <property type="match status" value="1"/>
</dbReference>
<name>A0ABS8W3G0_9GAMM</name>
<dbReference type="InterPro" id="IPR011006">
    <property type="entry name" value="CheY-like_superfamily"/>
</dbReference>
<dbReference type="InterPro" id="IPR050595">
    <property type="entry name" value="Bact_response_regulator"/>
</dbReference>
<evidence type="ECO:0000256" key="1">
    <source>
        <dbReference type="ARBA" id="ARBA00022500"/>
    </source>
</evidence>
<evidence type="ECO:0000256" key="3">
    <source>
        <dbReference type="PROSITE-ProRule" id="PRU00169"/>
    </source>
</evidence>
<reference evidence="5 6" key="1">
    <citation type="journal article" date="2022" name="Environ. Microbiol. Rep.">
        <title>Eco-phylogenetic analyses reveal divergent evolution of vitamin B12 metabolism in the marine bacterial family 'Psychromonadaceae'.</title>
        <authorList>
            <person name="Jin X."/>
            <person name="Yang Y."/>
            <person name="Cao H."/>
            <person name="Gao B."/>
            <person name="Zhao Z."/>
        </authorList>
    </citation>
    <scope>NUCLEOTIDE SEQUENCE [LARGE SCALE GENOMIC DNA]</scope>
    <source>
        <strain evidence="5 6">MKS20</strain>
    </source>
</reference>
<dbReference type="CDD" id="cd17593">
    <property type="entry name" value="REC_CheC-like"/>
    <property type="match status" value="1"/>
</dbReference>
<dbReference type="Pfam" id="PF00072">
    <property type="entry name" value="Response_reg"/>
    <property type="match status" value="1"/>
</dbReference>
<dbReference type="Gene3D" id="3.40.1550.10">
    <property type="entry name" value="CheC-like"/>
    <property type="match status" value="1"/>
</dbReference>
<accession>A0ABS8W3G0</accession>
<comment type="caution">
    <text evidence="5">The sequence shown here is derived from an EMBL/GenBank/DDBJ whole genome shotgun (WGS) entry which is preliminary data.</text>
</comment>
<evidence type="ECO:0000313" key="5">
    <source>
        <dbReference type="EMBL" id="MCE2593459.1"/>
    </source>
</evidence>
<dbReference type="PANTHER" id="PTHR44591:SF24">
    <property type="entry name" value="PROTEIN-GLUTAMATE METHYLESTERASE_PROTEIN-GLUTAMINE GLUTAMINASE 1"/>
    <property type="match status" value="1"/>
</dbReference>
<feature type="modified residue" description="4-aspartylphosphate" evidence="3">
    <location>
        <position position="54"/>
    </location>
</feature>
<dbReference type="EMBL" id="JAIMJA010000001">
    <property type="protein sequence ID" value="MCE2593459.1"/>
    <property type="molecule type" value="Genomic_DNA"/>
</dbReference>
<dbReference type="Gene3D" id="3.40.50.2300">
    <property type="match status" value="1"/>
</dbReference>
<gene>
    <name evidence="5" type="ORF">K6Y31_01340</name>
</gene>